<protein>
    <submittedName>
        <fullName evidence="3">Integral membrane protein</fullName>
    </submittedName>
</protein>
<dbReference type="AlphaFoldDB" id="A0A7I7L3N5"/>
<keyword evidence="2" id="KW-0732">Signal</keyword>
<organism evidence="3 4">
    <name type="scientific">Mycobacterium cookii</name>
    <dbReference type="NCBI Taxonomy" id="1775"/>
    <lineage>
        <taxon>Bacteria</taxon>
        <taxon>Bacillati</taxon>
        <taxon>Actinomycetota</taxon>
        <taxon>Actinomycetes</taxon>
        <taxon>Mycobacteriales</taxon>
        <taxon>Mycobacteriaceae</taxon>
        <taxon>Mycobacterium</taxon>
    </lineage>
</organism>
<evidence type="ECO:0000256" key="1">
    <source>
        <dbReference type="SAM" id="Phobius"/>
    </source>
</evidence>
<dbReference type="EMBL" id="AP022569">
    <property type="protein sequence ID" value="BBX48609.1"/>
    <property type="molecule type" value="Genomic_DNA"/>
</dbReference>
<dbReference type="RefSeq" id="WP_163780512.1">
    <property type="nucleotide sequence ID" value="NZ_AP022569.1"/>
</dbReference>
<dbReference type="KEGG" id="mcoo:MCOO_46240"/>
<feature type="transmembrane region" description="Helical" evidence="1">
    <location>
        <begin position="125"/>
        <end position="146"/>
    </location>
</feature>
<evidence type="ECO:0000313" key="3">
    <source>
        <dbReference type="EMBL" id="BBX48609.1"/>
    </source>
</evidence>
<keyword evidence="1" id="KW-0472">Membrane</keyword>
<keyword evidence="4" id="KW-1185">Reference proteome</keyword>
<reference evidence="3 4" key="1">
    <citation type="journal article" date="2019" name="Emerg. Microbes Infect.">
        <title>Comprehensive subspecies identification of 175 nontuberculous mycobacteria species based on 7547 genomic profiles.</title>
        <authorList>
            <person name="Matsumoto Y."/>
            <person name="Kinjo T."/>
            <person name="Motooka D."/>
            <person name="Nabeya D."/>
            <person name="Jung N."/>
            <person name="Uechi K."/>
            <person name="Horii T."/>
            <person name="Iida T."/>
            <person name="Fujita J."/>
            <person name="Nakamura S."/>
        </authorList>
    </citation>
    <scope>NUCLEOTIDE SEQUENCE [LARGE SCALE GENOMIC DNA]</scope>
    <source>
        <strain evidence="3 4">JCM 12404</strain>
    </source>
</reference>
<evidence type="ECO:0000256" key="2">
    <source>
        <dbReference type="SAM" id="SignalP"/>
    </source>
</evidence>
<sequence length="151" mass="14922">MNRAMTAHLLAVASGLAMVAVVGTGTHGPPGVAAVSAGAAVVVAVVLRPVATLAVLLTVAVIALSSPDAALVGMSGLFAAVYLVLRHAAAGSVGLNSVSGATMVSAVGFTLVGVVATAFPLQLPWLPLLAPLAVFAIYLLATRPFLRDEDG</sequence>
<evidence type="ECO:0000313" key="4">
    <source>
        <dbReference type="Proteomes" id="UP000465866"/>
    </source>
</evidence>
<feature type="transmembrane region" description="Helical" evidence="1">
    <location>
        <begin position="55"/>
        <end position="85"/>
    </location>
</feature>
<keyword evidence="1" id="KW-0812">Transmembrane</keyword>
<dbReference type="Proteomes" id="UP000465866">
    <property type="component" value="Chromosome"/>
</dbReference>
<keyword evidence="1" id="KW-1133">Transmembrane helix</keyword>
<feature type="transmembrane region" description="Helical" evidence="1">
    <location>
        <begin position="97"/>
        <end position="119"/>
    </location>
</feature>
<feature type="chain" id="PRO_5038907436" evidence="2">
    <location>
        <begin position="20"/>
        <end position="151"/>
    </location>
</feature>
<feature type="signal peptide" evidence="2">
    <location>
        <begin position="1"/>
        <end position="19"/>
    </location>
</feature>
<accession>A0A7I7L3N5</accession>
<gene>
    <name evidence="3" type="ORF">MCOO_46240</name>
</gene>
<proteinExistence type="predicted"/>
<name>A0A7I7L3N5_9MYCO</name>